<name>A0ABP8ZGY3_9ACTN</name>
<dbReference type="Proteomes" id="UP001499882">
    <property type="component" value="Unassembled WGS sequence"/>
</dbReference>
<comment type="caution">
    <text evidence="2">The sequence shown here is derived from an EMBL/GenBank/DDBJ whole genome shotgun (WGS) entry which is preliminary data.</text>
</comment>
<evidence type="ECO:0000313" key="2">
    <source>
        <dbReference type="EMBL" id="GAA4756493.1"/>
    </source>
</evidence>
<reference evidence="3" key="1">
    <citation type="journal article" date="2019" name="Int. J. Syst. Evol. Microbiol.">
        <title>The Global Catalogue of Microorganisms (GCM) 10K type strain sequencing project: providing services to taxonomists for standard genome sequencing and annotation.</title>
        <authorList>
            <consortium name="The Broad Institute Genomics Platform"/>
            <consortium name="The Broad Institute Genome Sequencing Center for Infectious Disease"/>
            <person name="Wu L."/>
            <person name="Ma J."/>
        </authorList>
    </citation>
    <scope>NUCLEOTIDE SEQUENCE [LARGE SCALE GENOMIC DNA]</scope>
    <source>
        <strain evidence="3">JCM 18532</strain>
    </source>
</reference>
<feature type="compositionally biased region" description="Polar residues" evidence="1">
    <location>
        <begin position="826"/>
        <end position="837"/>
    </location>
</feature>
<evidence type="ECO:0000313" key="3">
    <source>
        <dbReference type="Proteomes" id="UP001499882"/>
    </source>
</evidence>
<dbReference type="RefSeq" id="WP_345529593.1">
    <property type="nucleotide sequence ID" value="NZ_BAABKN010000032.1"/>
</dbReference>
<feature type="region of interest" description="Disordered" evidence="1">
    <location>
        <begin position="32"/>
        <end position="52"/>
    </location>
</feature>
<proteinExistence type="predicted"/>
<sequence length="837" mass="88203">MTTIDQLLSWNPDALGTSAEGLNSDRKSLVDLQDEMDGGGPPGSWQGEAATAAGESHGRLYDRLADLVAAVSPVVGALDTAQAEISAAKESVLSARSTIAGEGWVLEESGGSVRVSAPASTSTETNFLGAIDEKLDEARMTMLAQQIADALQRAADADAQLASVLNGARTGKFDAASGTLATAALPPELRGLSDQEIADYLVEHPDRDFDLESLSTEQQQLLGQTIADKYASYSDDQSWQPWMYEGEEPPSAEDIEGLNSLLAAYGDDSTVATSLLNDLGPEGLLHVQQTMLAAAPTLDDKVGVVGESQQLWGQTLAAGTSGLDDGHSGPAEHVSQAWLDGLVDAAGKGSMPVDRFEIDDTYSISMNGYSPSGYQLLGPLLRDDGHSSHFLNTIGDSMESYEKAFVAENGTSPWHGPMIDVRALDLTDGAPDDYLDLRDYDHATGYDPMGGLMEGLSHDPDAARDFLAGGDGDRVDYYMNEREWPHGEHTPYPDLPSEQRHFGDALVSATTVDPDARSPHLAEQAVDSAASAGGDLAPELKQPLGTMLGGYMPDVYSSLGGTDPVSSGDADPWLPGEQSADLQARFDEHQLRQVLSTLGTDDGASSTISGAATQYAQYGYDHYFGGESDGSGTADQTDFDKWESRLEGAKANVNSPYAEVISALGEGATDQMVADGLAADASASAQGDGAYEVGGWIAEQVVDKGVGAIPFVGDIGADAINTGVTGPLTDHLTGLNDVDTTNEVRQHVGDLIADNHGTAAAMAQESIYSHLPVGELPDALVQDGDRVPMSEWDAEQRDAWTNYQSETGYGGLYSQLADDLEDELVGSTSQTEQESGE</sequence>
<accession>A0ABP8ZGY3</accession>
<protein>
    <recommendedName>
        <fullName evidence="4">WXG100 family type VII secretion target</fullName>
    </recommendedName>
</protein>
<feature type="region of interest" description="Disordered" evidence="1">
    <location>
        <begin position="813"/>
        <end position="837"/>
    </location>
</feature>
<keyword evidence="3" id="KW-1185">Reference proteome</keyword>
<gene>
    <name evidence="2" type="ORF">GCM10023350_47610</name>
</gene>
<organism evidence="2 3">
    <name type="scientific">Nocardioides endophyticus</name>
    <dbReference type="NCBI Taxonomy" id="1353775"/>
    <lineage>
        <taxon>Bacteria</taxon>
        <taxon>Bacillati</taxon>
        <taxon>Actinomycetota</taxon>
        <taxon>Actinomycetes</taxon>
        <taxon>Propionibacteriales</taxon>
        <taxon>Nocardioidaceae</taxon>
        <taxon>Nocardioides</taxon>
    </lineage>
</organism>
<evidence type="ECO:0000256" key="1">
    <source>
        <dbReference type="SAM" id="MobiDB-lite"/>
    </source>
</evidence>
<evidence type="ECO:0008006" key="4">
    <source>
        <dbReference type="Google" id="ProtNLM"/>
    </source>
</evidence>
<dbReference type="EMBL" id="BAABKN010000032">
    <property type="protein sequence ID" value="GAA4756493.1"/>
    <property type="molecule type" value="Genomic_DNA"/>
</dbReference>